<evidence type="ECO:0000256" key="4">
    <source>
        <dbReference type="ARBA" id="ARBA00022490"/>
    </source>
</evidence>
<comment type="similarity">
    <text evidence="2 12 13">Belongs to the RecF family.</text>
</comment>
<dbReference type="GO" id="GO:0005524">
    <property type="term" value="F:ATP binding"/>
    <property type="evidence" value="ECO:0007669"/>
    <property type="project" value="UniProtKB-UniRule"/>
</dbReference>
<dbReference type="AlphaFoldDB" id="A0A6N3ECQ4"/>
<feature type="domain" description="RecF/RecN/SMC N-terminal" evidence="14">
    <location>
        <begin position="3"/>
        <end position="347"/>
    </location>
</feature>
<dbReference type="InterPro" id="IPR003395">
    <property type="entry name" value="RecF/RecN/SMC_N"/>
</dbReference>
<evidence type="ECO:0000313" key="15">
    <source>
        <dbReference type="EMBL" id="VYU38820.1"/>
    </source>
</evidence>
<dbReference type="NCBIfam" id="TIGR00611">
    <property type="entry name" value="recf"/>
    <property type="match status" value="1"/>
</dbReference>
<evidence type="ECO:0000256" key="11">
    <source>
        <dbReference type="ARBA" id="ARBA00023236"/>
    </source>
</evidence>
<dbReference type="HAMAP" id="MF_00365">
    <property type="entry name" value="RecF"/>
    <property type="match status" value="1"/>
</dbReference>
<dbReference type="Gene3D" id="3.40.50.300">
    <property type="entry name" value="P-loop containing nucleotide triphosphate hydrolases"/>
    <property type="match status" value="1"/>
</dbReference>
<feature type="binding site" evidence="12">
    <location>
        <begin position="30"/>
        <end position="37"/>
    </location>
    <ligand>
        <name>ATP</name>
        <dbReference type="ChEBI" id="CHEBI:30616"/>
    </ligand>
</feature>
<evidence type="ECO:0000256" key="8">
    <source>
        <dbReference type="ARBA" id="ARBA00022840"/>
    </source>
</evidence>
<dbReference type="RefSeq" id="WP_021840468.1">
    <property type="nucleotide sequence ID" value="NZ_CACRUX010000072.1"/>
</dbReference>
<keyword evidence="6 12" id="KW-0547">Nucleotide-binding</keyword>
<dbReference type="SUPFAM" id="SSF52540">
    <property type="entry name" value="P-loop containing nucleoside triphosphate hydrolases"/>
    <property type="match status" value="1"/>
</dbReference>
<comment type="function">
    <text evidence="12 13">The RecF protein is involved in DNA metabolism; it is required for DNA replication and normal SOS inducibility. RecF binds preferentially to single-stranded, linear DNA. It also seems to bind ATP.</text>
</comment>
<evidence type="ECO:0000256" key="5">
    <source>
        <dbReference type="ARBA" id="ARBA00022705"/>
    </source>
</evidence>
<protein>
    <recommendedName>
        <fullName evidence="3 12">DNA replication and repair protein RecF</fullName>
    </recommendedName>
</protein>
<evidence type="ECO:0000256" key="12">
    <source>
        <dbReference type="HAMAP-Rule" id="MF_00365"/>
    </source>
</evidence>
<evidence type="ECO:0000256" key="2">
    <source>
        <dbReference type="ARBA" id="ARBA00008016"/>
    </source>
</evidence>
<keyword evidence="10 12" id="KW-0234">DNA repair</keyword>
<dbReference type="GO" id="GO:0003697">
    <property type="term" value="F:single-stranded DNA binding"/>
    <property type="evidence" value="ECO:0007669"/>
    <property type="project" value="UniProtKB-UniRule"/>
</dbReference>
<dbReference type="PANTHER" id="PTHR32182:SF0">
    <property type="entry name" value="DNA REPLICATION AND REPAIR PROTEIN RECF"/>
    <property type="match status" value="1"/>
</dbReference>
<evidence type="ECO:0000256" key="3">
    <source>
        <dbReference type="ARBA" id="ARBA00020170"/>
    </source>
</evidence>
<dbReference type="InterPro" id="IPR001238">
    <property type="entry name" value="DNA-binding_RecF"/>
</dbReference>
<keyword evidence="5 12" id="KW-0235">DNA replication</keyword>
<comment type="subcellular location">
    <subcellularLocation>
        <location evidence="1 12 13">Cytoplasm</location>
    </subcellularLocation>
</comment>
<keyword evidence="9 12" id="KW-0238">DNA-binding</keyword>
<dbReference type="GO" id="GO:0009432">
    <property type="term" value="P:SOS response"/>
    <property type="evidence" value="ECO:0007669"/>
    <property type="project" value="UniProtKB-UniRule"/>
</dbReference>
<dbReference type="GO" id="GO:0000731">
    <property type="term" value="P:DNA synthesis involved in DNA repair"/>
    <property type="evidence" value="ECO:0007669"/>
    <property type="project" value="TreeGrafter"/>
</dbReference>
<name>A0A6N3ECQ4_9FIRM</name>
<gene>
    <name evidence="12 15" type="primary">recF</name>
    <name evidence="15" type="ORF">VRLFYP33_00187</name>
</gene>
<dbReference type="PROSITE" id="PS00617">
    <property type="entry name" value="RECF_1"/>
    <property type="match status" value="1"/>
</dbReference>
<evidence type="ECO:0000256" key="7">
    <source>
        <dbReference type="ARBA" id="ARBA00022763"/>
    </source>
</evidence>
<accession>A0A6N3ECQ4</accession>
<evidence type="ECO:0000259" key="14">
    <source>
        <dbReference type="Pfam" id="PF02463"/>
    </source>
</evidence>
<proteinExistence type="inferred from homology"/>
<dbReference type="GO" id="GO:0005737">
    <property type="term" value="C:cytoplasm"/>
    <property type="evidence" value="ECO:0007669"/>
    <property type="project" value="UniProtKB-SubCell"/>
</dbReference>
<keyword evidence="11 12" id="KW-0742">SOS response</keyword>
<reference evidence="15" key="1">
    <citation type="submission" date="2019-11" db="EMBL/GenBank/DDBJ databases">
        <authorList>
            <person name="Feng L."/>
        </authorList>
    </citation>
    <scope>NUCLEOTIDE SEQUENCE</scope>
    <source>
        <strain evidence="15">VrattiLFYP33</strain>
    </source>
</reference>
<evidence type="ECO:0000256" key="9">
    <source>
        <dbReference type="ARBA" id="ARBA00023125"/>
    </source>
</evidence>
<keyword evidence="4 12" id="KW-0963">Cytoplasm</keyword>
<organism evidence="15">
    <name type="scientific">Veillonella ratti</name>
    <dbReference type="NCBI Taxonomy" id="103892"/>
    <lineage>
        <taxon>Bacteria</taxon>
        <taxon>Bacillati</taxon>
        <taxon>Bacillota</taxon>
        <taxon>Negativicutes</taxon>
        <taxon>Veillonellales</taxon>
        <taxon>Veillonellaceae</taxon>
        <taxon>Veillonella</taxon>
    </lineage>
</organism>
<dbReference type="InterPro" id="IPR027417">
    <property type="entry name" value="P-loop_NTPase"/>
</dbReference>
<dbReference type="Pfam" id="PF02463">
    <property type="entry name" value="SMC_N"/>
    <property type="match status" value="1"/>
</dbReference>
<dbReference type="GO" id="GO:0006302">
    <property type="term" value="P:double-strand break repair"/>
    <property type="evidence" value="ECO:0007669"/>
    <property type="project" value="TreeGrafter"/>
</dbReference>
<sequence length="358" mass="41388">MNIHSLELVNFRNYEHANWTFPPHIIVLHGLNGVGKSNLLEALYVSTIGRSFRTNDTQDLLQFGATEAGIIVEFTKRDTKHKINLKLSGKEKKDIRLNGNRILQKELVGTLNTVLFSPEDLQLIKGSPSLRRRFLDIEISQTSALYYQQLRLYNKILQQRNKVLKDSYGKRDISLAEWDTQLAETGSFIIKKRLDSLRKINLLLDLMNRKLTGGKENLKLTYEQHQISNGFLTEPQAFYEQLQANLPVDRHRMSTSFGPHRDDLGFFSGPMDLKRFGSQGQQRTAILSLKLSELEYIKSEVGEYPILLLDDVLSELDKERRQNLLNFIHKKIQTFITTTDLEDVKQLSDVELINCERR</sequence>
<evidence type="ECO:0000256" key="6">
    <source>
        <dbReference type="ARBA" id="ARBA00022741"/>
    </source>
</evidence>
<keyword evidence="8 12" id="KW-0067">ATP-binding</keyword>
<dbReference type="PROSITE" id="PS00618">
    <property type="entry name" value="RECF_2"/>
    <property type="match status" value="1"/>
</dbReference>
<evidence type="ECO:0000256" key="1">
    <source>
        <dbReference type="ARBA" id="ARBA00004496"/>
    </source>
</evidence>
<dbReference type="EMBL" id="CACRUX010000072">
    <property type="protein sequence ID" value="VYU38820.1"/>
    <property type="molecule type" value="Genomic_DNA"/>
</dbReference>
<dbReference type="InterPro" id="IPR042174">
    <property type="entry name" value="RecF_2"/>
</dbReference>
<dbReference type="InterPro" id="IPR018078">
    <property type="entry name" value="DNA-binding_RecF_CS"/>
</dbReference>
<evidence type="ECO:0000256" key="13">
    <source>
        <dbReference type="RuleBase" id="RU000578"/>
    </source>
</evidence>
<keyword evidence="7 12" id="KW-0227">DNA damage</keyword>
<dbReference type="GO" id="GO:0006260">
    <property type="term" value="P:DNA replication"/>
    <property type="evidence" value="ECO:0007669"/>
    <property type="project" value="UniProtKB-UniRule"/>
</dbReference>
<evidence type="ECO:0000256" key="10">
    <source>
        <dbReference type="ARBA" id="ARBA00023204"/>
    </source>
</evidence>
<dbReference type="Gene3D" id="1.20.1050.90">
    <property type="entry name" value="RecF/RecN/SMC, N-terminal domain"/>
    <property type="match status" value="1"/>
</dbReference>
<dbReference type="PANTHER" id="PTHR32182">
    <property type="entry name" value="DNA REPLICATION AND REPAIR PROTEIN RECF"/>
    <property type="match status" value="1"/>
</dbReference>